<dbReference type="Proteomes" id="UP000195217">
    <property type="component" value="Unassembled WGS sequence"/>
</dbReference>
<dbReference type="GO" id="GO:0005829">
    <property type="term" value="C:cytosol"/>
    <property type="evidence" value="ECO:0007669"/>
    <property type="project" value="TreeGrafter"/>
</dbReference>
<evidence type="ECO:0000259" key="2">
    <source>
        <dbReference type="Pfam" id="PF00248"/>
    </source>
</evidence>
<dbReference type="InterPro" id="IPR023210">
    <property type="entry name" value="NADP_OxRdtase_dom"/>
</dbReference>
<reference evidence="3 4" key="1">
    <citation type="submission" date="2016-10" db="EMBL/GenBank/DDBJ databases">
        <title>Comparative genomics of Bacillus thuringiensis reveals a path to pathogens against multiple invertebrate hosts.</title>
        <authorList>
            <person name="Zheng J."/>
            <person name="Gao Q."/>
            <person name="Liu H."/>
            <person name="Peng D."/>
            <person name="Ruan L."/>
            <person name="Sun M."/>
        </authorList>
    </citation>
    <scope>NUCLEOTIDE SEQUENCE [LARGE SCALE GENOMIC DNA]</scope>
    <source>
        <strain evidence="3">BGSC 4M3</strain>
    </source>
</reference>
<accession>A0A9X6G4Z4</accession>
<proteinExistence type="predicted"/>
<dbReference type="Gene3D" id="3.20.20.100">
    <property type="entry name" value="NADP-dependent oxidoreductase domain"/>
    <property type="match status" value="1"/>
</dbReference>
<dbReference type="PANTHER" id="PTHR43364">
    <property type="entry name" value="NADH-SPECIFIC METHYLGLYOXAL REDUCTASE-RELATED"/>
    <property type="match status" value="1"/>
</dbReference>
<evidence type="ECO:0000313" key="4">
    <source>
        <dbReference type="Proteomes" id="UP000195217"/>
    </source>
</evidence>
<organism evidence="3 4">
    <name type="scientific">Bacillus thuringiensis subsp. darmstadiensis</name>
    <dbReference type="NCBI Taxonomy" id="132264"/>
    <lineage>
        <taxon>Bacteria</taxon>
        <taxon>Bacillati</taxon>
        <taxon>Bacillota</taxon>
        <taxon>Bacilli</taxon>
        <taxon>Bacillales</taxon>
        <taxon>Bacillaceae</taxon>
        <taxon>Bacillus</taxon>
        <taxon>Bacillus cereus group</taxon>
    </lineage>
</organism>
<feature type="domain" description="NADP-dependent oxidoreductase" evidence="2">
    <location>
        <begin position="16"/>
        <end position="129"/>
    </location>
</feature>
<protein>
    <recommendedName>
        <fullName evidence="2">NADP-dependent oxidoreductase domain-containing protein</fullName>
    </recommendedName>
</protein>
<name>A0A9X6G4Z4_BACUD</name>
<dbReference type="GO" id="GO:0016491">
    <property type="term" value="F:oxidoreductase activity"/>
    <property type="evidence" value="ECO:0007669"/>
    <property type="project" value="UniProtKB-KW"/>
</dbReference>
<dbReference type="InterPro" id="IPR036812">
    <property type="entry name" value="NAD(P)_OxRdtase_dom_sf"/>
</dbReference>
<evidence type="ECO:0000313" key="3">
    <source>
        <dbReference type="EMBL" id="OTZ34703.1"/>
    </source>
</evidence>
<gene>
    <name evidence="3" type="ORF">BK761_10155</name>
</gene>
<dbReference type="PANTHER" id="PTHR43364:SF4">
    <property type="entry name" value="NAD(P)-LINKED OXIDOREDUCTASE SUPERFAMILY PROTEIN"/>
    <property type="match status" value="1"/>
</dbReference>
<dbReference type="AlphaFoldDB" id="A0A9X6G4Z4"/>
<comment type="caution">
    <text evidence="3">The sequence shown here is derived from an EMBL/GenBank/DDBJ whole genome shotgun (WGS) entry which is preliminary data.</text>
</comment>
<keyword evidence="1" id="KW-0560">Oxidoreductase</keyword>
<evidence type="ECO:0000256" key="1">
    <source>
        <dbReference type="ARBA" id="ARBA00023002"/>
    </source>
</evidence>
<sequence length="129" mass="14401">MHYRTLGKTGITVSDLQEKNLGAVIRGPLKMGILTGKFTNKTIFPDGDLRKDWPNETWFQEDLQTVKKLRLLSNKNQTLGQLALRYVLSHPAVSVVIPGAKTGIQAQENANASVRPMLSDEELNYIHSI</sequence>
<dbReference type="SUPFAM" id="SSF51430">
    <property type="entry name" value="NAD(P)-linked oxidoreductase"/>
    <property type="match status" value="1"/>
</dbReference>
<dbReference type="Pfam" id="PF00248">
    <property type="entry name" value="Aldo_ket_red"/>
    <property type="match status" value="1"/>
</dbReference>
<dbReference type="InterPro" id="IPR050523">
    <property type="entry name" value="AKR_Detox_Biosynth"/>
</dbReference>
<dbReference type="EMBL" id="NFEA01000027">
    <property type="protein sequence ID" value="OTZ34703.1"/>
    <property type="molecule type" value="Genomic_DNA"/>
</dbReference>